<gene>
    <name evidence="1" type="ORF">O987_13235</name>
</gene>
<evidence type="ECO:0000313" key="2">
    <source>
        <dbReference type="Proteomes" id="UP000028782"/>
    </source>
</evidence>
<name>A0A076PSQ6_COMTE</name>
<dbReference type="KEGG" id="ctes:O987_13235"/>
<sequence length="154" mass="16975">MKKKLQRRTGERWPAEKGGAVAAGVRVLNSEARVTEGGLFDDRGGWFRHQWVFVFTGEREPCCTDMIAIRTRCTAGLLQLLARRQRTDRVSLPMWPTGADCGSAHGVEAVAEQSKHFATHGRGAKAWFVNRPGLYPGFAGTRQCSQGLDVNGCE</sequence>
<proteinExistence type="predicted"/>
<reference evidence="1 2" key="1">
    <citation type="journal article" date="2014" name="Genome Announc.">
        <title>Complete Genome Sequence of Polychlorinated Biphenyl Degrader Comamonas testosteroni TK102 (NBRC 109938).</title>
        <authorList>
            <person name="Fukuda K."/>
            <person name="Hosoyama A."/>
            <person name="Tsuchikane K."/>
            <person name="Ohji S."/>
            <person name="Yamazoe A."/>
            <person name="Fujita N."/>
            <person name="Shintani M."/>
            <person name="Kimbara K."/>
        </authorList>
    </citation>
    <scope>NUCLEOTIDE SEQUENCE [LARGE SCALE GENOMIC DNA]</scope>
    <source>
        <strain evidence="1">TK102</strain>
    </source>
</reference>
<dbReference type="RefSeq" id="WP_043372646.1">
    <property type="nucleotide sequence ID" value="NZ_CP006704.1"/>
</dbReference>
<dbReference type="AlphaFoldDB" id="A0A076PSQ6"/>
<dbReference type="HOGENOM" id="CLU_1701251_0_0_4"/>
<accession>A0A076PSQ6</accession>
<evidence type="ECO:0000313" key="1">
    <source>
        <dbReference type="EMBL" id="AIJ46765.1"/>
    </source>
</evidence>
<dbReference type="Proteomes" id="UP000028782">
    <property type="component" value="Chromosome"/>
</dbReference>
<protein>
    <submittedName>
        <fullName evidence="1">Uncharacterized protein</fullName>
    </submittedName>
</protein>
<organism evidence="1 2">
    <name type="scientific">Comamonas testosteroni TK102</name>
    <dbReference type="NCBI Taxonomy" id="1392005"/>
    <lineage>
        <taxon>Bacteria</taxon>
        <taxon>Pseudomonadati</taxon>
        <taxon>Pseudomonadota</taxon>
        <taxon>Betaproteobacteria</taxon>
        <taxon>Burkholderiales</taxon>
        <taxon>Comamonadaceae</taxon>
        <taxon>Comamonas</taxon>
    </lineage>
</organism>
<dbReference type="EMBL" id="CP006704">
    <property type="protein sequence ID" value="AIJ46765.1"/>
    <property type="molecule type" value="Genomic_DNA"/>
</dbReference>